<proteinExistence type="predicted"/>
<comment type="caution">
    <text evidence="3">The sequence shown here is derived from an EMBL/GenBank/DDBJ whole genome shotgun (WGS) entry which is preliminary data.</text>
</comment>
<evidence type="ECO:0000256" key="1">
    <source>
        <dbReference type="SAM" id="MobiDB-lite"/>
    </source>
</evidence>
<dbReference type="Proteomes" id="UP001296873">
    <property type="component" value="Unassembled WGS sequence"/>
</dbReference>
<dbReference type="EMBL" id="NRRL01000001">
    <property type="protein sequence ID" value="MBK1666633.1"/>
    <property type="molecule type" value="Genomic_DNA"/>
</dbReference>
<feature type="transmembrane region" description="Helical" evidence="2">
    <location>
        <begin position="335"/>
        <end position="360"/>
    </location>
</feature>
<evidence type="ECO:0000313" key="4">
    <source>
        <dbReference type="Proteomes" id="UP001296873"/>
    </source>
</evidence>
<name>A0ABS1DAK5_9PROT</name>
<feature type="region of interest" description="Disordered" evidence="1">
    <location>
        <begin position="286"/>
        <end position="307"/>
    </location>
</feature>
<feature type="compositionally biased region" description="Acidic residues" evidence="1">
    <location>
        <begin position="288"/>
        <end position="299"/>
    </location>
</feature>
<keyword evidence="2" id="KW-0812">Transmembrane</keyword>
<evidence type="ECO:0000256" key="2">
    <source>
        <dbReference type="SAM" id="Phobius"/>
    </source>
</evidence>
<accession>A0ABS1DAK5</accession>
<sequence length="362" mass="39108">MSRLKTFAIGLGLPAISAVLTHWVISDWQDRQADIQAGPKLAAFLETADLKTDWLDAEHGDVVMIHSRIANTREVCDGLEPGICVEGAALWRWDSAFTSNPEPSTGRRSGVMNFLHETLNAPHWSVYARNGEAVEELELIQGPPVTDWLYMQTLHQGLPRLTLPAEHDPDGDGFIASFEGAPEAGDRRASWLGLTDEIHTFVGMIDEGNLGLIRHPDVDLNWASAVVPGAVTRADVVADIREKAEAYDPDLPFFGMNTVDFFSLAFVICLGLAGLYTLGGALLTQSDPEADDTPDDGAEDDHHAHPDETDEYADEYAAGPLGTLLGYVLTAAMGLAYLLGPLLAMLVPGAAIASGILWWLSP</sequence>
<dbReference type="RefSeq" id="WP_200338685.1">
    <property type="nucleotide sequence ID" value="NZ_NRRL01000001.1"/>
</dbReference>
<keyword evidence="2" id="KW-1133">Transmembrane helix</keyword>
<protein>
    <submittedName>
        <fullName evidence="3">Uncharacterized protein</fullName>
    </submittedName>
</protein>
<organism evidence="3 4">
    <name type="scientific">Rhodovibrio sodomensis</name>
    <dbReference type="NCBI Taxonomy" id="1088"/>
    <lineage>
        <taxon>Bacteria</taxon>
        <taxon>Pseudomonadati</taxon>
        <taxon>Pseudomonadota</taxon>
        <taxon>Alphaproteobacteria</taxon>
        <taxon>Rhodospirillales</taxon>
        <taxon>Rhodovibrionaceae</taxon>
        <taxon>Rhodovibrio</taxon>
    </lineage>
</organism>
<keyword evidence="4" id="KW-1185">Reference proteome</keyword>
<evidence type="ECO:0000313" key="3">
    <source>
        <dbReference type="EMBL" id="MBK1666633.1"/>
    </source>
</evidence>
<reference evidence="3 4" key="1">
    <citation type="journal article" date="2020" name="Microorganisms">
        <title>Osmotic Adaptation and Compatible Solute Biosynthesis of Phototrophic Bacteria as Revealed from Genome Analyses.</title>
        <authorList>
            <person name="Imhoff J.F."/>
            <person name="Rahn T."/>
            <person name="Kunzel S."/>
            <person name="Keller A."/>
            <person name="Neulinger S.C."/>
        </authorList>
    </citation>
    <scope>NUCLEOTIDE SEQUENCE [LARGE SCALE GENOMIC DNA]</scope>
    <source>
        <strain evidence="3 4">DSM 9895</strain>
    </source>
</reference>
<feature type="transmembrane region" description="Helical" evidence="2">
    <location>
        <begin position="261"/>
        <end position="283"/>
    </location>
</feature>
<gene>
    <name evidence="3" type="ORF">CKO28_01065</name>
</gene>
<feature type="transmembrane region" description="Helical" evidence="2">
    <location>
        <begin position="6"/>
        <end position="25"/>
    </location>
</feature>
<keyword evidence="2" id="KW-0472">Membrane</keyword>